<evidence type="ECO:0000256" key="1">
    <source>
        <dbReference type="SAM" id="MobiDB-lite"/>
    </source>
</evidence>
<sequence>RSSLLKSNNDNSESSGFIDLEPWSNNDDNVEYDSINNYESEPNINNTEST</sequence>
<reference evidence="2 3" key="1">
    <citation type="submission" date="2021-06" db="EMBL/GenBank/DDBJ databases">
        <authorList>
            <person name="Kallberg Y."/>
            <person name="Tangrot J."/>
            <person name="Rosling A."/>
        </authorList>
    </citation>
    <scope>NUCLEOTIDE SEQUENCE [LARGE SCALE GENOMIC DNA]</scope>
    <source>
        <strain evidence="2 3">120-4 pot B 10/14</strain>
    </source>
</reference>
<proteinExistence type="predicted"/>
<feature type="non-terminal residue" evidence="2">
    <location>
        <position position="50"/>
    </location>
</feature>
<feature type="compositionally biased region" description="Polar residues" evidence="1">
    <location>
        <begin position="34"/>
        <end position="50"/>
    </location>
</feature>
<feature type="compositionally biased region" description="Polar residues" evidence="1">
    <location>
        <begin position="1"/>
        <end position="15"/>
    </location>
</feature>
<protein>
    <submittedName>
        <fullName evidence="2">28405_t:CDS:1</fullName>
    </submittedName>
</protein>
<organism evidence="2 3">
    <name type="scientific">Gigaspora margarita</name>
    <dbReference type="NCBI Taxonomy" id="4874"/>
    <lineage>
        <taxon>Eukaryota</taxon>
        <taxon>Fungi</taxon>
        <taxon>Fungi incertae sedis</taxon>
        <taxon>Mucoromycota</taxon>
        <taxon>Glomeromycotina</taxon>
        <taxon>Glomeromycetes</taxon>
        <taxon>Diversisporales</taxon>
        <taxon>Gigasporaceae</taxon>
        <taxon>Gigaspora</taxon>
    </lineage>
</organism>
<gene>
    <name evidence="2" type="ORF">GMARGA_LOCUS39315</name>
</gene>
<comment type="caution">
    <text evidence="2">The sequence shown here is derived from an EMBL/GenBank/DDBJ whole genome shotgun (WGS) entry which is preliminary data.</text>
</comment>
<evidence type="ECO:0000313" key="2">
    <source>
        <dbReference type="EMBL" id="CAG8848696.1"/>
    </source>
</evidence>
<dbReference type="Proteomes" id="UP000789901">
    <property type="component" value="Unassembled WGS sequence"/>
</dbReference>
<accession>A0ABN7X835</accession>
<dbReference type="EMBL" id="CAJVQB010093078">
    <property type="protein sequence ID" value="CAG8848696.1"/>
    <property type="molecule type" value="Genomic_DNA"/>
</dbReference>
<name>A0ABN7X835_GIGMA</name>
<evidence type="ECO:0000313" key="3">
    <source>
        <dbReference type="Proteomes" id="UP000789901"/>
    </source>
</evidence>
<keyword evidence="3" id="KW-1185">Reference proteome</keyword>
<feature type="non-terminal residue" evidence="2">
    <location>
        <position position="1"/>
    </location>
</feature>
<feature type="region of interest" description="Disordered" evidence="1">
    <location>
        <begin position="1"/>
        <end position="50"/>
    </location>
</feature>